<proteinExistence type="predicted"/>
<evidence type="ECO:0000256" key="2">
    <source>
        <dbReference type="SAM" id="Phobius"/>
    </source>
</evidence>
<sequence>MPSLEEAKAQADARRAAKKVEPSTETETKKPSTFKILIGTIGALFAVSHIGLIGYVIHRPEEPTVPQVPTINIPRGDYSSYSIKAGKDGYQIEYKANDPAILESEKSLRLNQERKGFFGRGGIEMRDEYRRDQYTMDGTRNIGGEIGEVGKTGGVSAECIAADAGARSQGAMAGSAIAAGVAVPAVASIPYVGWLAGGWALLLGQKAGSSLGSTVGGVFNDC</sequence>
<evidence type="ECO:0000313" key="3">
    <source>
        <dbReference type="EMBL" id="AOV58153.1"/>
    </source>
</evidence>
<accession>A0A1D8KHL3</accession>
<feature type="transmembrane region" description="Helical" evidence="2">
    <location>
        <begin position="36"/>
        <end position="57"/>
    </location>
</feature>
<keyword evidence="2" id="KW-0812">Transmembrane</keyword>
<dbReference type="Proteomes" id="UP000241494">
    <property type="component" value="Segment"/>
</dbReference>
<name>A0A1D8KHL3_9CAUD</name>
<keyword evidence="2" id="KW-0472">Membrane</keyword>
<reference evidence="3 4" key="1">
    <citation type="journal article" date="2016" name="Virology">
        <title>The genomic content and context of auxiliary metabolic genes in marine cyanomyoviruses.</title>
        <authorList>
            <person name="Crummett L.T."/>
            <person name="Puxty R.J."/>
            <person name="Weihe C."/>
            <person name="Marston M.F."/>
            <person name="Martiny J.B."/>
        </authorList>
    </citation>
    <scope>NUCLEOTIDE SEQUENCE [LARGE SCALE GENOMIC DNA]</scope>
    <source>
        <strain evidence="3">0810SB17</strain>
    </source>
</reference>
<organism evidence="3 4">
    <name type="scientific">Synechococcus phage S-CAM1</name>
    <dbReference type="NCBI Taxonomy" id="754037"/>
    <lineage>
        <taxon>Viruses</taxon>
        <taxon>Duplodnaviria</taxon>
        <taxon>Heunggongvirae</taxon>
        <taxon>Uroviricota</taxon>
        <taxon>Caudoviricetes</taxon>
        <taxon>Pantevenvirales</taxon>
        <taxon>Kyanoviridae</taxon>
        <taxon>Anaposvirus</taxon>
        <taxon>Anaposvirus socalone</taxon>
    </lineage>
</organism>
<feature type="region of interest" description="Disordered" evidence="1">
    <location>
        <begin position="1"/>
        <end position="29"/>
    </location>
</feature>
<keyword evidence="2" id="KW-1133">Transmembrane helix</keyword>
<gene>
    <name evidence="3" type="ORF">S170810_148</name>
</gene>
<evidence type="ECO:0000313" key="4">
    <source>
        <dbReference type="Proteomes" id="UP000241494"/>
    </source>
</evidence>
<protein>
    <submittedName>
        <fullName evidence="3">Uncharacterized protein</fullName>
    </submittedName>
</protein>
<dbReference type="EMBL" id="KU686195">
    <property type="protein sequence ID" value="AOV58153.1"/>
    <property type="molecule type" value="Genomic_DNA"/>
</dbReference>
<evidence type="ECO:0000256" key="1">
    <source>
        <dbReference type="SAM" id="MobiDB-lite"/>
    </source>
</evidence>